<dbReference type="InterPro" id="IPR036872">
    <property type="entry name" value="CH_dom_sf"/>
</dbReference>
<reference evidence="4" key="1">
    <citation type="submission" date="2021-01" db="EMBL/GenBank/DDBJ databases">
        <authorList>
            <person name="Corre E."/>
            <person name="Pelletier E."/>
            <person name="Niang G."/>
            <person name="Scheremetjew M."/>
            <person name="Finn R."/>
            <person name="Kale V."/>
            <person name="Holt S."/>
            <person name="Cochrane G."/>
            <person name="Meng A."/>
            <person name="Brown T."/>
            <person name="Cohen L."/>
        </authorList>
    </citation>
    <scope>NUCLEOTIDE SEQUENCE</scope>
    <source>
        <strain evidence="4">CCMP1381</strain>
    </source>
</reference>
<evidence type="ECO:0000259" key="3">
    <source>
        <dbReference type="PROSITE" id="PS50021"/>
    </source>
</evidence>
<dbReference type="PROSITE" id="PS50021">
    <property type="entry name" value="CH"/>
    <property type="match status" value="1"/>
</dbReference>
<dbReference type="InterPro" id="IPR001715">
    <property type="entry name" value="CH_dom"/>
</dbReference>
<organism evidence="4">
    <name type="scientific">Octactis speculum</name>
    <dbReference type="NCBI Taxonomy" id="3111310"/>
    <lineage>
        <taxon>Eukaryota</taxon>
        <taxon>Sar</taxon>
        <taxon>Stramenopiles</taxon>
        <taxon>Ochrophyta</taxon>
        <taxon>Dictyochophyceae</taxon>
        <taxon>Dictyochales</taxon>
        <taxon>Dictyochaceae</taxon>
        <taxon>Octactis</taxon>
    </lineage>
</organism>
<keyword evidence="1" id="KW-0175">Coiled coil</keyword>
<accession>A0A7S2MCF2</accession>
<protein>
    <recommendedName>
        <fullName evidence="3">Calponin-homology (CH) domain-containing protein</fullName>
    </recommendedName>
</protein>
<dbReference type="SUPFAM" id="SSF47576">
    <property type="entry name" value="Calponin-homology domain, CH-domain"/>
    <property type="match status" value="1"/>
</dbReference>
<dbReference type="Pfam" id="PF00307">
    <property type="entry name" value="CH"/>
    <property type="match status" value="1"/>
</dbReference>
<dbReference type="EMBL" id="HBGS01054964">
    <property type="protein sequence ID" value="CAD9475380.1"/>
    <property type="molecule type" value="Transcribed_RNA"/>
</dbReference>
<name>A0A7S2MCF2_9STRA</name>
<dbReference type="SUPFAM" id="SSF54919">
    <property type="entry name" value="Nucleoside diphosphate kinase, NDK"/>
    <property type="match status" value="1"/>
</dbReference>
<feature type="domain" description="Calponin-homology (CH)" evidence="3">
    <location>
        <begin position="2"/>
        <end position="107"/>
    </location>
</feature>
<feature type="region of interest" description="Disordered" evidence="2">
    <location>
        <begin position="351"/>
        <end position="372"/>
    </location>
</feature>
<evidence type="ECO:0000256" key="1">
    <source>
        <dbReference type="SAM" id="Coils"/>
    </source>
</evidence>
<sequence length="541" mass="58988">MGILKQKMIGWVRKHTARVPGLDVKNMGSDFADGRVFRAILYRVGDGIAKKEAFEPSNDPAENLAVAFEEAKLKYGVPKLLVTEEPNFWKDEKAMIPQLAEFMRRLPDVTVLDDVYDKKQAALKAAQEEAIALLAARAKEALRLQAEAEAAEMKRKEEAAAAERALAEKLAREEAERLFRAQNWNKAVVCIRPHACTDAVKAMVTETLKGRGVNVLSEAPVAPETIDGNRTDQWQHEDHHYVYEVEFDPDALSWVDFRASVLGPKDKADDEEEDPQSRESLCGLTRSRWQELGLKAEPAIRDNNGVIHASASPFEALCERLNWLSADISADSFASVLMEKGVTQETIADWTKNPMVPDPSSKGTTGSSRRRNTKPLFDILEDKDTPTCIYACQGISRLIRFTKAVTGFQGQSTPAEADIAGGLLNVVPADQLDDTEALKARIAELEAASALLLDKYTIMSSTWVPPPVEASVATGCAVDVVMNNTSNVEASVATEAGGDARIRLAEVTWGSSAGDDVVTTHSSDEISVISSGLSDDDSTDG</sequence>
<dbReference type="AlphaFoldDB" id="A0A7S2MCF2"/>
<proteinExistence type="predicted"/>
<evidence type="ECO:0000256" key="2">
    <source>
        <dbReference type="SAM" id="MobiDB-lite"/>
    </source>
</evidence>
<dbReference type="Gene3D" id="1.10.418.10">
    <property type="entry name" value="Calponin-like domain"/>
    <property type="match status" value="1"/>
</dbReference>
<dbReference type="InterPro" id="IPR036850">
    <property type="entry name" value="NDK-like_dom_sf"/>
</dbReference>
<evidence type="ECO:0000313" key="4">
    <source>
        <dbReference type="EMBL" id="CAD9475380.1"/>
    </source>
</evidence>
<gene>
    <name evidence="4" type="ORF">DSPE1174_LOCUS28430</name>
</gene>
<feature type="coiled-coil region" evidence="1">
    <location>
        <begin position="116"/>
        <end position="176"/>
    </location>
</feature>